<organism evidence="2 3">
    <name type="scientific">Bremia lactucae</name>
    <name type="common">Lettuce downy mildew</name>
    <dbReference type="NCBI Taxonomy" id="4779"/>
    <lineage>
        <taxon>Eukaryota</taxon>
        <taxon>Sar</taxon>
        <taxon>Stramenopiles</taxon>
        <taxon>Oomycota</taxon>
        <taxon>Peronosporomycetes</taxon>
        <taxon>Peronosporales</taxon>
        <taxon>Peronosporaceae</taxon>
        <taxon>Bremia</taxon>
    </lineage>
</organism>
<keyword evidence="1" id="KW-0732">Signal</keyword>
<proteinExistence type="predicted"/>
<sequence length="111" mass="12091">MRLRGSLVALVATIALFSHGEASADSQAAPANFKHVRSPIQTPPNIEMESVPSLKMTRSLRVDENRSGVPNPGAVEKTVANFVQVRNKSLGKLAMEIKNNPRYPPKSITKK</sequence>
<evidence type="ECO:0000313" key="3">
    <source>
        <dbReference type="Proteomes" id="UP000294530"/>
    </source>
</evidence>
<comment type="caution">
    <text evidence="2">The sequence shown here is derived from an EMBL/GenBank/DDBJ whole genome shotgun (WGS) entry which is preliminary data.</text>
</comment>
<evidence type="ECO:0000256" key="1">
    <source>
        <dbReference type="SAM" id="SignalP"/>
    </source>
</evidence>
<name>A0A976FM94_BRELC</name>
<accession>A0A976FM94</accession>
<dbReference type="GeneID" id="94352670"/>
<evidence type="ECO:0000313" key="2">
    <source>
        <dbReference type="EMBL" id="TDH69432.1"/>
    </source>
</evidence>
<dbReference type="EMBL" id="SHOA02000002">
    <property type="protein sequence ID" value="TDH69432.1"/>
    <property type="molecule type" value="Genomic_DNA"/>
</dbReference>
<dbReference type="RefSeq" id="XP_067818931.1">
    <property type="nucleotide sequence ID" value="XM_067966999.1"/>
</dbReference>
<dbReference type="KEGG" id="blac:94352670"/>
<gene>
    <name evidence="2" type="ORF">CCR75_008952</name>
</gene>
<dbReference type="AlphaFoldDB" id="A0A976FM94"/>
<evidence type="ECO:0008006" key="4">
    <source>
        <dbReference type="Google" id="ProtNLM"/>
    </source>
</evidence>
<keyword evidence="3" id="KW-1185">Reference proteome</keyword>
<reference evidence="2 3" key="1">
    <citation type="journal article" date="2021" name="Genome Biol.">
        <title>AFLAP: assembly-free linkage analysis pipeline using k-mers from genome sequencing data.</title>
        <authorList>
            <person name="Fletcher K."/>
            <person name="Zhang L."/>
            <person name="Gil J."/>
            <person name="Han R."/>
            <person name="Cavanaugh K."/>
            <person name="Michelmore R."/>
        </authorList>
    </citation>
    <scope>NUCLEOTIDE SEQUENCE [LARGE SCALE GENOMIC DNA]</scope>
    <source>
        <strain evidence="2 3">SF5</strain>
    </source>
</reference>
<protein>
    <recommendedName>
        <fullName evidence="4">RxLR effector protein</fullName>
    </recommendedName>
</protein>
<feature type="chain" id="PRO_5037609534" description="RxLR effector protein" evidence="1">
    <location>
        <begin position="25"/>
        <end position="111"/>
    </location>
</feature>
<feature type="signal peptide" evidence="1">
    <location>
        <begin position="1"/>
        <end position="24"/>
    </location>
</feature>
<dbReference type="Proteomes" id="UP000294530">
    <property type="component" value="Unassembled WGS sequence"/>
</dbReference>